<dbReference type="Proteomes" id="UP001148018">
    <property type="component" value="Unassembled WGS sequence"/>
</dbReference>
<accession>A0A9Q0D8U1</accession>
<proteinExistence type="predicted"/>
<gene>
    <name evidence="1" type="ORF">NHX12_014581</name>
</gene>
<keyword evidence="2" id="KW-1185">Reference proteome</keyword>
<comment type="caution">
    <text evidence="1">The sequence shown here is derived from an EMBL/GenBank/DDBJ whole genome shotgun (WGS) entry which is preliminary data.</text>
</comment>
<protein>
    <submittedName>
        <fullName evidence="1">Uncharacterized protein</fullName>
    </submittedName>
</protein>
<dbReference type="EMBL" id="JANIIK010000119">
    <property type="protein sequence ID" value="KAJ3584085.1"/>
    <property type="molecule type" value="Genomic_DNA"/>
</dbReference>
<evidence type="ECO:0000313" key="2">
    <source>
        <dbReference type="Proteomes" id="UP001148018"/>
    </source>
</evidence>
<name>A0A9Q0D8U1_9TELE</name>
<evidence type="ECO:0000313" key="1">
    <source>
        <dbReference type="EMBL" id="KAJ3584085.1"/>
    </source>
</evidence>
<organism evidence="1 2">
    <name type="scientific">Muraenolepis orangiensis</name>
    <name type="common">Patagonian moray cod</name>
    <dbReference type="NCBI Taxonomy" id="630683"/>
    <lineage>
        <taxon>Eukaryota</taxon>
        <taxon>Metazoa</taxon>
        <taxon>Chordata</taxon>
        <taxon>Craniata</taxon>
        <taxon>Vertebrata</taxon>
        <taxon>Euteleostomi</taxon>
        <taxon>Actinopterygii</taxon>
        <taxon>Neopterygii</taxon>
        <taxon>Teleostei</taxon>
        <taxon>Neoteleostei</taxon>
        <taxon>Acanthomorphata</taxon>
        <taxon>Zeiogadaria</taxon>
        <taxon>Gadariae</taxon>
        <taxon>Gadiformes</taxon>
        <taxon>Muraenolepidoidei</taxon>
        <taxon>Muraenolepididae</taxon>
        <taxon>Muraenolepis</taxon>
    </lineage>
</organism>
<sequence>MSQRVSSRHYRTGLVGVASLPPYMRRKRSCSLKEFEGDLGSFRARFLAPSRPTVLQALYSVLVTAGQPCVPIHPLAQPKNKEK</sequence>
<reference evidence="1" key="1">
    <citation type="submission" date="2022-07" db="EMBL/GenBank/DDBJ databases">
        <title>Chromosome-level genome of Muraenolepis orangiensis.</title>
        <authorList>
            <person name="Kim J."/>
        </authorList>
    </citation>
    <scope>NUCLEOTIDE SEQUENCE</scope>
    <source>
        <strain evidence="1">KU_S4_2022</strain>
        <tissue evidence="1">Muscle</tissue>
    </source>
</reference>
<dbReference type="AlphaFoldDB" id="A0A9Q0D8U1"/>